<sequence length="506" mass="57400">MLLAIVISGTIQAVYGNLQLLGYFPSNHSGFKLTGGFFNPGPYAGFLVSVFPIALGLYLFKEEVVNRLQFDMENKRFLHVNTFIKYAVEYIPLIGIISIILVIPATQSRASWLALTISSSLLLVLRYEILKKLFNHLSKLKKVVLVTTVILIIGVSLLGVYHFKKGSSDGRLFIWKVSTKMINDNPLFGVGFDRFKAHYMDYQANYFAINGETQEALVADNTYYAFNEFIQFVVENGVIGVFLFISVLYVIIKFSSAKENNYLSTILKTSLLSIGVFAFFSYPVQILPIKLIIVVLLAALSKLGQNKIKPFINFKIGTRIKLTLKAFVIGGVLTTTIFSFKYIYKLNTGFKNWQLALNSYQYSDYESAIQEYEAAYPELKNNGEFLMNYGKALSIYKQDKKAIQILEKAKTHLNTTIIETTLGDAYKNIKQYNEAEIAYKHAANMIPSRFYPPYLLAKLYDESGQKEKALVMAKTILEKEVKIPSTAIKEIQQEMKHVITKNKLFN</sequence>
<evidence type="ECO:0000256" key="5">
    <source>
        <dbReference type="PROSITE-ProRule" id="PRU00339"/>
    </source>
</evidence>
<dbReference type="InterPro" id="IPR051533">
    <property type="entry name" value="WaaL-like"/>
</dbReference>
<feature type="transmembrane region" description="Helical" evidence="6">
    <location>
        <begin position="324"/>
        <end position="344"/>
    </location>
</feature>
<keyword evidence="3 6" id="KW-1133">Transmembrane helix</keyword>
<feature type="domain" description="O-antigen ligase-related" evidence="7">
    <location>
        <begin position="96"/>
        <end position="245"/>
    </location>
</feature>
<dbReference type="InterPro" id="IPR007016">
    <property type="entry name" value="O-antigen_ligase-rel_domated"/>
</dbReference>
<comment type="subcellular location">
    <subcellularLocation>
        <location evidence="1">Membrane</location>
        <topology evidence="1">Multi-pass membrane protein</topology>
    </subcellularLocation>
</comment>
<organism evidence="9 11">
    <name type="scientific">Jejuia pallidilutea</name>
    <dbReference type="NCBI Taxonomy" id="504487"/>
    <lineage>
        <taxon>Bacteria</taxon>
        <taxon>Pseudomonadati</taxon>
        <taxon>Bacteroidota</taxon>
        <taxon>Flavobacteriia</taxon>
        <taxon>Flavobacteriales</taxon>
        <taxon>Flavobacteriaceae</taxon>
        <taxon>Jejuia</taxon>
    </lineage>
</organism>
<evidence type="ECO:0000256" key="4">
    <source>
        <dbReference type="ARBA" id="ARBA00023136"/>
    </source>
</evidence>
<dbReference type="Gene3D" id="1.25.40.10">
    <property type="entry name" value="Tetratricopeptide repeat domain"/>
    <property type="match status" value="1"/>
</dbReference>
<evidence type="ECO:0000313" key="9">
    <source>
        <dbReference type="EMBL" id="GAL72911.1"/>
    </source>
</evidence>
<feature type="transmembrane region" description="Helical" evidence="6">
    <location>
        <begin position="262"/>
        <end position="280"/>
    </location>
</feature>
<dbReference type="Pfam" id="PF04932">
    <property type="entry name" value="Wzy_C"/>
    <property type="match status" value="1"/>
</dbReference>
<dbReference type="EMBL" id="BBNY01000090">
    <property type="protein sequence ID" value="GAL91020.1"/>
    <property type="molecule type" value="Genomic_DNA"/>
</dbReference>
<gene>
    <name evidence="8" type="ORF">JCM19301_2601</name>
    <name evidence="9" type="ORF">JCM19302_1760</name>
    <name evidence="10" type="ORF">JCM19538_1078</name>
</gene>
<dbReference type="InterPro" id="IPR019734">
    <property type="entry name" value="TPR_rpt"/>
</dbReference>
<dbReference type="PANTHER" id="PTHR37422:SF13">
    <property type="entry name" value="LIPOPOLYSACCHARIDE BIOSYNTHESIS PROTEIN PA4999-RELATED"/>
    <property type="match status" value="1"/>
</dbReference>
<feature type="transmembrane region" description="Helical" evidence="6">
    <location>
        <begin position="229"/>
        <end position="250"/>
    </location>
</feature>
<dbReference type="EMBL" id="BBNR01000027">
    <property type="protein sequence ID" value="GAL68878.1"/>
    <property type="molecule type" value="Genomic_DNA"/>
</dbReference>
<feature type="transmembrane region" description="Helical" evidence="6">
    <location>
        <begin position="286"/>
        <end position="303"/>
    </location>
</feature>
<dbReference type="EMBL" id="BBNS01000034">
    <property type="protein sequence ID" value="GAL72911.1"/>
    <property type="molecule type" value="Genomic_DNA"/>
</dbReference>
<dbReference type="Proteomes" id="UP000029641">
    <property type="component" value="Unassembled WGS sequence"/>
</dbReference>
<reference evidence="12" key="1">
    <citation type="journal article" date="2014" name="Genome Announc.">
        <title>Draft Genome Sequence of Marine Flavobacterium Jejuia pallidilutea Strain 11shimoA1 and Pigmentation Mutants.</title>
        <authorList>
            <person name="Takatani N."/>
            <person name="Nakanishi M."/>
            <person name="Meirelles P."/>
            <person name="Mino S."/>
            <person name="Suda W."/>
            <person name="Oshima K."/>
            <person name="Hattori M."/>
            <person name="Ohkuma M."/>
            <person name="Hosokawa M."/>
            <person name="Miyashita K."/>
            <person name="Thompson F.L."/>
            <person name="Niwa A."/>
            <person name="Sawabe T."/>
            <person name="Sawabe T."/>
        </authorList>
    </citation>
    <scope>NUCLEOTIDE SEQUENCE [LARGE SCALE GENOMIC DNA]</scope>
    <source>
        <strain evidence="12">JCM 19538</strain>
    </source>
</reference>
<evidence type="ECO:0000259" key="7">
    <source>
        <dbReference type="Pfam" id="PF04932"/>
    </source>
</evidence>
<feature type="repeat" description="TPR" evidence="5">
    <location>
        <begin position="416"/>
        <end position="449"/>
    </location>
</feature>
<evidence type="ECO:0000256" key="2">
    <source>
        <dbReference type="ARBA" id="ARBA00022692"/>
    </source>
</evidence>
<name>A0A090W7I9_9FLAO</name>
<keyword evidence="5" id="KW-0802">TPR repeat</keyword>
<dbReference type="Proteomes" id="UP000030184">
    <property type="component" value="Unassembled WGS sequence"/>
</dbReference>
<dbReference type="SUPFAM" id="SSF48452">
    <property type="entry name" value="TPR-like"/>
    <property type="match status" value="1"/>
</dbReference>
<dbReference type="Proteomes" id="UP000029646">
    <property type="component" value="Unassembled WGS sequence"/>
</dbReference>
<evidence type="ECO:0000313" key="10">
    <source>
        <dbReference type="EMBL" id="GAL91020.1"/>
    </source>
</evidence>
<evidence type="ECO:0000313" key="12">
    <source>
        <dbReference type="Proteomes" id="UP000030184"/>
    </source>
</evidence>
<accession>A0A090W7I9</accession>
<dbReference type="PANTHER" id="PTHR37422">
    <property type="entry name" value="TEICHURONIC ACID BIOSYNTHESIS PROTEIN TUAE"/>
    <property type="match status" value="1"/>
</dbReference>
<evidence type="ECO:0000256" key="6">
    <source>
        <dbReference type="SAM" id="Phobius"/>
    </source>
</evidence>
<evidence type="ECO:0000313" key="8">
    <source>
        <dbReference type="EMBL" id="GAL68878.1"/>
    </source>
</evidence>
<keyword evidence="2 6" id="KW-0812">Transmembrane</keyword>
<feature type="transmembrane region" description="Helical" evidence="6">
    <location>
        <begin position="110"/>
        <end position="130"/>
    </location>
</feature>
<dbReference type="GO" id="GO:0016020">
    <property type="term" value="C:membrane"/>
    <property type="evidence" value="ECO:0007669"/>
    <property type="project" value="UniProtKB-SubCell"/>
</dbReference>
<evidence type="ECO:0000313" key="11">
    <source>
        <dbReference type="Proteomes" id="UP000029646"/>
    </source>
</evidence>
<feature type="transmembrane region" description="Helical" evidence="6">
    <location>
        <begin position="142"/>
        <end position="163"/>
    </location>
</feature>
<comment type="caution">
    <text evidence="9">The sequence shown here is derived from an EMBL/GenBank/DDBJ whole genome shotgun (WGS) entry which is preliminary data.</text>
</comment>
<dbReference type="InterPro" id="IPR011990">
    <property type="entry name" value="TPR-like_helical_dom_sf"/>
</dbReference>
<keyword evidence="4 6" id="KW-0472">Membrane</keyword>
<dbReference type="AlphaFoldDB" id="A0A090W7I9"/>
<evidence type="ECO:0000256" key="1">
    <source>
        <dbReference type="ARBA" id="ARBA00004141"/>
    </source>
</evidence>
<dbReference type="STRING" id="504487.JCM19538_1078"/>
<dbReference type="PROSITE" id="PS50005">
    <property type="entry name" value="TPR"/>
    <property type="match status" value="1"/>
</dbReference>
<feature type="transmembrane region" description="Helical" evidence="6">
    <location>
        <begin position="40"/>
        <end position="60"/>
    </location>
</feature>
<protein>
    <recommendedName>
        <fullName evidence="7">O-antigen ligase-related domain-containing protein</fullName>
    </recommendedName>
</protein>
<keyword evidence="12" id="KW-1185">Reference proteome</keyword>
<dbReference type="eggNOG" id="COG3307">
    <property type="taxonomic scope" value="Bacteria"/>
</dbReference>
<feature type="transmembrane region" description="Helical" evidence="6">
    <location>
        <begin position="83"/>
        <end position="104"/>
    </location>
</feature>
<proteinExistence type="predicted"/>
<evidence type="ECO:0000256" key="3">
    <source>
        <dbReference type="ARBA" id="ARBA00022989"/>
    </source>
</evidence>